<proteinExistence type="predicted"/>
<dbReference type="CDD" id="cd07043">
    <property type="entry name" value="STAS_anti-anti-sigma_factors"/>
    <property type="match status" value="1"/>
</dbReference>
<gene>
    <name evidence="2" type="ORF">GCM10007071_07780</name>
</gene>
<sequence>MPVNTRRSDDGETRIIAIEGRFDFSTHQAFRDAYEKDSEGIRHWVVDMSDTTYLDSSALGMLLLLRDFAGGDQASIRIKNCNNDVRRILTISNFEQLFAIE</sequence>
<dbReference type="PANTHER" id="PTHR33495">
    <property type="entry name" value="ANTI-SIGMA FACTOR ANTAGONIST TM_1081-RELATED-RELATED"/>
    <property type="match status" value="1"/>
</dbReference>
<reference evidence="3" key="1">
    <citation type="journal article" date="2019" name="Int. J. Syst. Evol. Microbiol.">
        <title>The Global Catalogue of Microorganisms (GCM) 10K type strain sequencing project: providing services to taxonomists for standard genome sequencing and annotation.</title>
        <authorList>
            <consortium name="The Broad Institute Genomics Platform"/>
            <consortium name="The Broad Institute Genome Sequencing Center for Infectious Disease"/>
            <person name="Wu L."/>
            <person name="Ma J."/>
        </authorList>
    </citation>
    <scope>NUCLEOTIDE SEQUENCE [LARGE SCALE GENOMIC DNA]</scope>
    <source>
        <strain evidence="3">KCTC 22280</strain>
    </source>
</reference>
<evidence type="ECO:0000313" key="3">
    <source>
        <dbReference type="Proteomes" id="UP000601597"/>
    </source>
</evidence>
<dbReference type="SUPFAM" id="SSF52091">
    <property type="entry name" value="SpoIIaa-like"/>
    <property type="match status" value="1"/>
</dbReference>
<dbReference type="Gene3D" id="3.30.750.24">
    <property type="entry name" value="STAS domain"/>
    <property type="match status" value="1"/>
</dbReference>
<keyword evidence="3" id="KW-1185">Reference proteome</keyword>
<dbReference type="Proteomes" id="UP000601597">
    <property type="component" value="Unassembled WGS sequence"/>
</dbReference>
<evidence type="ECO:0000313" key="2">
    <source>
        <dbReference type="EMBL" id="GGY63634.1"/>
    </source>
</evidence>
<evidence type="ECO:0000259" key="1">
    <source>
        <dbReference type="PROSITE" id="PS50801"/>
    </source>
</evidence>
<comment type="caution">
    <text evidence="2">The sequence shown here is derived from an EMBL/GenBank/DDBJ whole genome shotgun (WGS) entry which is preliminary data.</text>
</comment>
<dbReference type="PROSITE" id="PS50801">
    <property type="entry name" value="STAS"/>
    <property type="match status" value="1"/>
</dbReference>
<dbReference type="RefSeq" id="WP_189573182.1">
    <property type="nucleotide sequence ID" value="NZ_BMXV01000002.1"/>
</dbReference>
<dbReference type="EMBL" id="BMXV01000002">
    <property type="protein sequence ID" value="GGY63634.1"/>
    <property type="molecule type" value="Genomic_DNA"/>
</dbReference>
<protein>
    <submittedName>
        <fullName evidence="2">STAS domain-containing protein</fullName>
    </submittedName>
</protein>
<dbReference type="PANTHER" id="PTHR33495:SF15">
    <property type="entry name" value="STAS DOMAIN-CONTAINING PROTEIN"/>
    <property type="match status" value="1"/>
</dbReference>
<dbReference type="InterPro" id="IPR036513">
    <property type="entry name" value="STAS_dom_sf"/>
</dbReference>
<dbReference type="InterPro" id="IPR002645">
    <property type="entry name" value="STAS_dom"/>
</dbReference>
<feature type="domain" description="STAS" evidence="1">
    <location>
        <begin position="15"/>
        <end position="101"/>
    </location>
</feature>
<accession>A0ABQ3APY2</accession>
<name>A0ABQ3APY2_9GAMM</name>
<dbReference type="Pfam" id="PF01740">
    <property type="entry name" value="STAS"/>
    <property type="match status" value="1"/>
</dbReference>
<organism evidence="2 3">
    <name type="scientific">Marinobacter zhanjiangensis</name>
    <dbReference type="NCBI Taxonomy" id="578215"/>
    <lineage>
        <taxon>Bacteria</taxon>
        <taxon>Pseudomonadati</taxon>
        <taxon>Pseudomonadota</taxon>
        <taxon>Gammaproteobacteria</taxon>
        <taxon>Pseudomonadales</taxon>
        <taxon>Marinobacteraceae</taxon>
        <taxon>Marinobacter</taxon>
    </lineage>
</organism>